<feature type="region of interest" description="Disordered" evidence="1">
    <location>
        <begin position="1"/>
        <end position="41"/>
    </location>
</feature>
<reference evidence="2" key="1">
    <citation type="submission" date="2023-03" db="EMBL/GenBank/DDBJ databases">
        <title>Massive genome expansion in bonnet fungi (Mycena s.s.) driven by repeated elements and novel gene families across ecological guilds.</title>
        <authorList>
            <consortium name="Lawrence Berkeley National Laboratory"/>
            <person name="Harder C.B."/>
            <person name="Miyauchi S."/>
            <person name="Viragh M."/>
            <person name="Kuo A."/>
            <person name="Thoen E."/>
            <person name="Andreopoulos B."/>
            <person name="Lu D."/>
            <person name="Skrede I."/>
            <person name="Drula E."/>
            <person name="Henrissat B."/>
            <person name="Morin E."/>
            <person name="Kohler A."/>
            <person name="Barry K."/>
            <person name="LaButti K."/>
            <person name="Morin E."/>
            <person name="Salamov A."/>
            <person name="Lipzen A."/>
            <person name="Mereny Z."/>
            <person name="Hegedus B."/>
            <person name="Baldrian P."/>
            <person name="Stursova M."/>
            <person name="Weitz H."/>
            <person name="Taylor A."/>
            <person name="Grigoriev I.V."/>
            <person name="Nagy L.G."/>
            <person name="Martin F."/>
            <person name="Kauserud H."/>
        </authorList>
    </citation>
    <scope>NUCLEOTIDE SEQUENCE</scope>
    <source>
        <strain evidence="2">CBHHK067</strain>
    </source>
</reference>
<evidence type="ECO:0000256" key="1">
    <source>
        <dbReference type="SAM" id="MobiDB-lite"/>
    </source>
</evidence>
<dbReference type="EMBL" id="JARKIE010000859">
    <property type="protein sequence ID" value="KAJ7614754.1"/>
    <property type="molecule type" value="Genomic_DNA"/>
</dbReference>
<accession>A0AAD7FEX9</accession>
<gene>
    <name evidence="2" type="ORF">B0H17DRAFT_1220567</name>
</gene>
<name>A0AAD7FEX9_MYCRO</name>
<dbReference type="AlphaFoldDB" id="A0AAD7FEX9"/>
<feature type="compositionally biased region" description="Pro residues" evidence="1">
    <location>
        <begin position="1"/>
        <end position="11"/>
    </location>
</feature>
<proteinExistence type="predicted"/>
<dbReference type="Proteomes" id="UP001221757">
    <property type="component" value="Unassembled WGS sequence"/>
</dbReference>
<keyword evidence="3" id="KW-1185">Reference proteome</keyword>
<evidence type="ECO:0000313" key="3">
    <source>
        <dbReference type="Proteomes" id="UP001221757"/>
    </source>
</evidence>
<comment type="caution">
    <text evidence="2">The sequence shown here is derived from an EMBL/GenBank/DDBJ whole genome shotgun (WGS) entry which is preliminary data.</text>
</comment>
<organism evidence="2 3">
    <name type="scientific">Mycena rosella</name>
    <name type="common">Pink bonnet</name>
    <name type="synonym">Agaricus rosellus</name>
    <dbReference type="NCBI Taxonomy" id="1033263"/>
    <lineage>
        <taxon>Eukaryota</taxon>
        <taxon>Fungi</taxon>
        <taxon>Dikarya</taxon>
        <taxon>Basidiomycota</taxon>
        <taxon>Agaricomycotina</taxon>
        <taxon>Agaricomycetes</taxon>
        <taxon>Agaricomycetidae</taxon>
        <taxon>Agaricales</taxon>
        <taxon>Marasmiineae</taxon>
        <taxon>Mycenaceae</taxon>
        <taxon>Mycena</taxon>
    </lineage>
</organism>
<evidence type="ECO:0000313" key="2">
    <source>
        <dbReference type="EMBL" id="KAJ7614754.1"/>
    </source>
</evidence>
<protein>
    <submittedName>
        <fullName evidence="2">Uncharacterized protein</fullName>
    </submittedName>
</protein>
<feature type="compositionally biased region" description="Polar residues" evidence="1">
    <location>
        <begin position="21"/>
        <end position="31"/>
    </location>
</feature>
<sequence>MFPPLPPPHPTYPSDSRAAIRNTSAGSSHPFNTPPTPPGHLDAIDLQNTPTTDFRARTVSNRGEHWYNTDFYSTPSILPPGSSVFPDATAPPELASRDFAPYPTHLGLEVEFPADHSIRTPSDYLWADTTFDSLSIPSSLSPTTFSFPPPYPPHTAYLPDTSTMIQNTSTGSSHSLDMPTIPPAQLNTDPQNIPASDLITRTARKRKAESQMSERANKNMRLDFIDGRF</sequence>